<evidence type="ECO:0000259" key="11">
    <source>
        <dbReference type="PROSITE" id="PS51278"/>
    </source>
</evidence>
<dbReference type="Proteomes" id="UP000287798">
    <property type="component" value="Unassembled WGS sequence"/>
</dbReference>
<keyword evidence="8" id="KW-0061">Asparagine biosynthesis</keyword>
<comment type="pathway">
    <text evidence="1">Amino-acid biosynthesis; L-asparagine biosynthesis; L-asparagine from L-aspartate (L-Gln route): step 1/1.</text>
</comment>
<keyword evidence="12" id="KW-0808">Transferase</keyword>
<dbReference type="PANTHER" id="PTHR43284">
    <property type="entry name" value="ASPARAGINE SYNTHETASE (GLUTAMINE-HYDROLYZING)"/>
    <property type="match status" value="1"/>
</dbReference>
<dbReference type="Gene3D" id="3.40.50.620">
    <property type="entry name" value="HUPs"/>
    <property type="match status" value="2"/>
</dbReference>
<dbReference type="Gene3D" id="3.60.20.10">
    <property type="entry name" value="Glutamine Phosphoribosylpyrophosphate, subunit 1, domain 1"/>
    <property type="match status" value="1"/>
</dbReference>
<evidence type="ECO:0000256" key="3">
    <source>
        <dbReference type="ARBA" id="ARBA00012737"/>
    </source>
</evidence>
<dbReference type="NCBIfam" id="TIGR01536">
    <property type="entry name" value="asn_synth_AEB"/>
    <property type="match status" value="1"/>
</dbReference>
<evidence type="ECO:0000256" key="6">
    <source>
        <dbReference type="ARBA" id="ARBA00022962"/>
    </source>
</evidence>
<dbReference type="CDD" id="cd00712">
    <property type="entry name" value="AsnB"/>
    <property type="match status" value="1"/>
</dbReference>
<dbReference type="EC" id="6.3.5.4" evidence="3"/>
<feature type="domain" description="Glutamine amidotransferase type-2" evidence="11">
    <location>
        <begin position="2"/>
        <end position="214"/>
    </location>
</feature>
<comment type="similarity">
    <text evidence="2">Belongs to the asparagine synthetase family.</text>
</comment>
<feature type="binding site" evidence="9">
    <location>
        <begin position="363"/>
        <end position="364"/>
    </location>
    <ligand>
        <name>ATP</name>
        <dbReference type="ChEBI" id="CHEBI:30616"/>
    </ligand>
</feature>
<dbReference type="GO" id="GO:0016740">
    <property type="term" value="F:transferase activity"/>
    <property type="evidence" value="ECO:0007669"/>
    <property type="project" value="UniProtKB-KW"/>
</dbReference>
<dbReference type="SUPFAM" id="SSF56235">
    <property type="entry name" value="N-terminal nucleophile aminohydrolases (Ntn hydrolases)"/>
    <property type="match status" value="1"/>
</dbReference>
<evidence type="ECO:0000256" key="8">
    <source>
        <dbReference type="PIRSR" id="PIRSR001589-1"/>
    </source>
</evidence>
<keyword evidence="6 8" id="KW-0315">Glutamine amidotransferase</keyword>
<dbReference type="InterPro" id="IPR017539">
    <property type="entry name" value="XrtA_amidotfase"/>
</dbReference>
<dbReference type="AlphaFoldDB" id="A0A426QM45"/>
<dbReference type="GO" id="GO:0005829">
    <property type="term" value="C:cytosol"/>
    <property type="evidence" value="ECO:0007669"/>
    <property type="project" value="TreeGrafter"/>
</dbReference>
<feature type="binding site" evidence="9">
    <location>
        <position position="100"/>
    </location>
    <ligand>
        <name>L-glutamine</name>
        <dbReference type="ChEBI" id="CHEBI:58359"/>
    </ligand>
</feature>
<dbReference type="InterPro" id="IPR014729">
    <property type="entry name" value="Rossmann-like_a/b/a_fold"/>
</dbReference>
<dbReference type="GO" id="GO:0004066">
    <property type="term" value="F:asparagine synthase (glutamine-hydrolyzing) activity"/>
    <property type="evidence" value="ECO:0007669"/>
    <property type="project" value="UniProtKB-EC"/>
</dbReference>
<comment type="caution">
    <text evidence="12">The sequence shown here is derived from an EMBL/GenBank/DDBJ whole genome shotgun (WGS) entry which is preliminary data.</text>
</comment>
<organism evidence="12 13">
    <name type="scientific">Thiohalobacter thiocyanaticus</name>
    <dbReference type="NCBI Taxonomy" id="585455"/>
    <lineage>
        <taxon>Bacteria</taxon>
        <taxon>Pseudomonadati</taxon>
        <taxon>Pseudomonadota</taxon>
        <taxon>Gammaproteobacteria</taxon>
        <taxon>Thiohalobacterales</taxon>
        <taxon>Thiohalobacteraceae</taxon>
        <taxon>Thiohalobacter</taxon>
    </lineage>
</organism>
<keyword evidence="4 9" id="KW-0547">Nucleotide-binding</keyword>
<evidence type="ECO:0000256" key="1">
    <source>
        <dbReference type="ARBA" id="ARBA00005187"/>
    </source>
</evidence>
<evidence type="ECO:0000313" key="12">
    <source>
        <dbReference type="EMBL" id="RRQ22831.1"/>
    </source>
</evidence>
<accession>A0A426QM45</accession>
<sequence length="630" mass="71980">MCGIVGIFDTRGTMSIDEGLLSRMNERQFHRGPDEGGMHVEPGIGLAHRRLSIIDLSGGHQPLFNEDGSVAVVYNGEIYNFHELTDELIKAGHRFRTRCDTEVIVHAWEQWGEACVERFRGMFAFAIWDRNRQTLFLARDRLGIKPLHYAQLPDGRLLFASEIKSLLCDPVLPREIDPCAVEDYFAFGYIPDPRSIFRHVHKLPPAHCLTLKRGEPLPAPRAYWDVPFADNGLRDEDQVRRELIERLREAVNIRLVSEVPLGAFLSGGVDSSAVVALMAGLSEDPVNTCSISFGDPAFNESEYAARVAQQYHTNHQVGEVNPDDFDLIDRLATLYDEPYADSSAMPTYRVCELAKRRVTVALSGDGGDENFAGYRRYRWHMDEERFRGLVPGWLRGPLFGAAGRLYPKLDWAPRYLRAKSTFQALARDSLEGYFHNFSILPDALRHQLYSADLNRELAGYRGIEVFRRHLENAPDHPLSRVQYLDLKTYLAGDILTKVDRASMAHSLEVRVPVLDHKFVEWVSGLPPQMKLHKREGKLIFKRAMERYLPEDILYRKKMGFAVPLAAWFRGPLREKVRHSLLGPDLLDTGLFNPDFIRRLVDQHQSGQRDHSAVIWSLLMYASFQRQIMNA</sequence>
<dbReference type="GO" id="GO:0005524">
    <property type="term" value="F:ATP binding"/>
    <property type="evidence" value="ECO:0007669"/>
    <property type="project" value="UniProtKB-KW"/>
</dbReference>
<dbReference type="InterPro" id="IPR001962">
    <property type="entry name" value="Asn_synthase"/>
</dbReference>
<keyword evidence="5 9" id="KW-0067">ATP-binding</keyword>
<dbReference type="Pfam" id="PF00733">
    <property type="entry name" value="Asn_synthase"/>
    <property type="match status" value="1"/>
</dbReference>
<keyword evidence="13" id="KW-1185">Reference proteome</keyword>
<dbReference type="PROSITE" id="PS51278">
    <property type="entry name" value="GATASE_TYPE_2"/>
    <property type="match status" value="1"/>
</dbReference>
<dbReference type="OrthoDB" id="9763290at2"/>
<evidence type="ECO:0000256" key="10">
    <source>
        <dbReference type="PIRSR" id="PIRSR001589-3"/>
    </source>
</evidence>
<dbReference type="NCBIfam" id="TIGR03108">
    <property type="entry name" value="eps_aminotran_1"/>
    <property type="match status" value="1"/>
</dbReference>
<dbReference type="GO" id="GO:0006529">
    <property type="term" value="P:asparagine biosynthetic process"/>
    <property type="evidence" value="ECO:0007669"/>
    <property type="project" value="UniProtKB-KW"/>
</dbReference>
<protein>
    <recommendedName>
        <fullName evidence="3">asparagine synthase (glutamine-hydrolyzing)</fullName>
        <ecNumber evidence="3">6.3.5.4</ecNumber>
    </recommendedName>
</protein>
<comment type="catalytic activity">
    <reaction evidence="7">
        <text>L-aspartate + L-glutamine + ATP + H2O = L-asparagine + L-glutamate + AMP + diphosphate + H(+)</text>
        <dbReference type="Rhea" id="RHEA:12228"/>
        <dbReference type="ChEBI" id="CHEBI:15377"/>
        <dbReference type="ChEBI" id="CHEBI:15378"/>
        <dbReference type="ChEBI" id="CHEBI:29985"/>
        <dbReference type="ChEBI" id="CHEBI:29991"/>
        <dbReference type="ChEBI" id="CHEBI:30616"/>
        <dbReference type="ChEBI" id="CHEBI:33019"/>
        <dbReference type="ChEBI" id="CHEBI:58048"/>
        <dbReference type="ChEBI" id="CHEBI:58359"/>
        <dbReference type="ChEBI" id="CHEBI:456215"/>
        <dbReference type="EC" id="6.3.5.4"/>
    </reaction>
</comment>
<keyword evidence="8" id="KW-0028">Amino-acid biosynthesis</keyword>
<dbReference type="PIRSF" id="PIRSF001589">
    <property type="entry name" value="Asn_synthetase_glu-h"/>
    <property type="match status" value="1"/>
</dbReference>
<name>A0A426QM45_9GAMM</name>
<feature type="active site" description="For GATase activity" evidence="8">
    <location>
        <position position="2"/>
    </location>
</feature>
<dbReference type="InterPro" id="IPR006426">
    <property type="entry name" value="Asn_synth_AEB"/>
</dbReference>
<dbReference type="RefSeq" id="WP_125182172.1">
    <property type="nucleotide sequence ID" value="NZ_QZMU01000001.1"/>
</dbReference>
<dbReference type="EMBL" id="QZMU01000001">
    <property type="protein sequence ID" value="RRQ22831.1"/>
    <property type="molecule type" value="Genomic_DNA"/>
</dbReference>
<evidence type="ECO:0000256" key="5">
    <source>
        <dbReference type="ARBA" id="ARBA00022840"/>
    </source>
</evidence>
<evidence type="ECO:0000313" key="13">
    <source>
        <dbReference type="Proteomes" id="UP000287798"/>
    </source>
</evidence>
<feature type="site" description="Important for beta-aspartyl-AMP intermediate formation" evidence="10">
    <location>
        <position position="365"/>
    </location>
</feature>
<evidence type="ECO:0000256" key="7">
    <source>
        <dbReference type="ARBA" id="ARBA00048741"/>
    </source>
</evidence>
<proteinExistence type="inferred from homology"/>
<dbReference type="InterPro" id="IPR029055">
    <property type="entry name" value="Ntn_hydrolases_N"/>
</dbReference>
<dbReference type="Pfam" id="PF13537">
    <property type="entry name" value="GATase_7"/>
    <property type="match status" value="1"/>
</dbReference>
<evidence type="ECO:0000256" key="4">
    <source>
        <dbReference type="ARBA" id="ARBA00022741"/>
    </source>
</evidence>
<evidence type="ECO:0000256" key="9">
    <source>
        <dbReference type="PIRSR" id="PIRSR001589-2"/>
    </source>
</evidence>
<dbReference type="InterPro" id="IPR033738">
    <property type="entry name" value="AsnB_N"/>
</dbReference>
<dbReference type="PANTHER" id="PTHR43284:SF1">
    <property type="entry name" value="ASPARAGINE SYNTHETASE"/>
    <property type="match status" value="1"/>
</dbReference>
<dbReference type="InterPro" id="IPR051786">
    <property type="entry name" value="ASN_synthetase/amidase"/>
</dbReference>
<evidence type="ECO:0000256" key="2">
    <source>
        <dbReference type="ARBA" id="ARBA00005752"/>
    </source>
</evidence>
<dbReference type="CDD" id="cd01991">
    <property type="entry name" value="Asn_synthase_B_C"/>
    <property type="match status" value="1"/>
</dbReference>
<reference evidence="12 13" key="1">
    <citation type="journal article" date="2010" name="Int. J. Syst. Evol. Microbiol.">
        <title>Thiohalobacter thiocyanaticus gen. nov., sp. nov., a moderately halophilic, sulfur-oxidizing gammaproteobacterium from hypersaline lakes, that utilizes thiocyanate.</title>
        <authorList>
            <person name="Sorokin D.Y."/>
            <person name="Kovaleva O.L."/>
            <person name="Tourova T.P."/>
            <person name="Muyzer G."/>
        </authorList>
    </citation>
    <scope>NUCLEOTIDE SEQUENCE [LARGE SCALE GENOMIC DNA]</scope>
    <source>
        <strain evidence="12 13">Hrh1</strain>
    </source>
</reference>
<gene>
    <name evidence="12" type="ORF">D6C00_13435</name>
</gene>
<dbReference type="InterPro" id="IPR017932">
    <property type="entry name" value="GATase_2_dom"/>
</dbReference>
<dbReference type="SUPFAM" id="SSF52402">
    <property type="entry name" value="Adenine nucleotide alpha hydrolases-like"/>
    <property type="match status" value="1"/>
</dbReference>